<dbReference type="Proteomes" id="UP001398420">
    <property type="component" value="Unassembled WGS sequence"/>
</dbReference>
<dbReference type="PANTHER" id="PTHR37293">
    <property type="entry name" value="PHAGE REPLICATION PROTEIN-RELATED"/>
    <property type="match status" value="1"/>
</dbReference>
<dbReference type="SUPFAM" id="SSF158499">
    <property type="entry name" value="DnaD domain-like"/>
    <property type="match status" value="1"/>
</dbReference>
<dbReference type="InterPro" id="IPR036388">
    <property type="entry name" value="WH-like_DNA-bd_sf"/>
</dbReference>
<dbReference type="Gene3D" id="1.10.10.630">
    <property type="entry name" value="DnaD domain-like"/>
    <property type="match status" value="1"/>
</dbReference>
<dbReference type="Pfam" id="PF21984">
    <property type="entry name" value="DnaD_N"/>
    <property type="match status" value="1"/>
</dbReference>
<comment type="similarity">
    <text evidence="1">Belongs to the DnaB/DnaD family.</text>
</comment>
<dbReference type="PANTHER" id="PTHR37293:SF6">
    <property type="entry name" value="DNA REPLICATION PROTEIN DNAD"/>
    <property type="match status" value="1"/>
</dbReference>
<proteinExistence type="inferred from homology"/>
<dbReference type="InterPro" id="IPR006343">
    <property type="entry name" value="DnaB/C_C"/>
</dbReference>
<keyword evidence="5" id="KW-1185">Reference proteome</keyword>
<evidence type="ECO:0000259" key="3">
    <source>
        <dbReference type="Pfam" id="PF21984"/>
    </source>
</evidence>
<dbReference type="SUPFAM" id="SSF46785">
    <property type="entry name" value="Winged helix' DNA-binding domain"/>
    <property type="match status" value="1"/>
</dbReference>
<dbReference type="InterPro" id="IPR053162">
    <property type="entry name" value="DnaD"/>
</dbReference>
<evidence type="ECO:0000259" key="2">
    <source>
        <dbReference type="Pfam" id="PF07261"/>
    </source>
</evidence>
<protein>
    <submittedName>
        <fullName evidence="4">DnaD domain-containing protein</fullName>
    </submittedName>
</protein>
<sequence>MQNEQMRLQAWVESGQVAIPQLFFKHYKNLSLTDEEALLLLQLHSFIEQGVDFPSHTDLAQRMNVKEQQIMFCLQGLLQKGLIQIEQKTNQDHILYEKINLFPLWMRLLDCEQNTQQQIEVSQEQMEEGQLFQMFEQELGRLLSPIEIETISMWIDQDGHTPDLIRQALKEAVLSDKVSLKYMDRILFEWKKKNITTTKAALRHAKEYREHTIKTPTRIDEDVQPVVKKAPFYNWLEERE</sequence>
<dbReference type="NCBIfam" id="TIGR01446">
    <property type="entry name" value="DnaD_dom"/>
    <property type="match status" value="1"/>
</dbReference>
<dbReference type="RefSeq" id="WP_342303097.1">
    <property type="nucleotide sequence ID" value="NZ_JBCEWA010000009.1"/>
</dbReference>
<feature type="domain" description="DnaD N-terminal" evidence="3">
    <location>
        <begin position="19"/>
        <end position="118"/>
    </location>
</feature>
<dbReference type="Gene3D" id="1.10.10.10">
    <property type="entry name" value="Winged helix-like DNA-binding domain superfamily/Winged helix DNA-binding domain"/>
    <property type="match status" value="1"/>
</dbReference>
<evidence type="ECO:0000313" key="5">
    <source>
        <dbReference type="Proteomes" id="UP001398420"/>
    </source>
</evidence>
<dbReference type="EMBL" id="JBCEWA010000009">
    <property type="protein sequence ID" value="MEL5989130.1"/>
    <property type="molecule type" value="Genomic_DNA"/>
</dbReference>
<evidence type="ECO:0000313" key="4">
    <source>
        <dbReference type="EMBL" id="MEL5989130.1"/>
    </source>
</evidence>
<reference evidence="4 5" key="1">
    <citation type="submission" date="2024-04" db="EMBL/GenBank/DDBJ databases">
        <authorList>
            <person name="Wu Y.S."/>
            <person name="Zhang L."/>
        </authorList>
    </citation>
    <scope>NUCLEOTIDE SEQUENCE [LARGE SCALE GENOMIC DNA]</scope>
    <source>
        <strain evidence="4 5">KG-01</strain>
    </source>
</reference>
<evidence type="ECO:0000256" key="1">
    <source>
        <dbReference type="ARBA" id="ARBA00093462"/>
    </source>
</evidence>
<name>A0ABU9LMB0_9BACL</name>
<dbReference type="Pfam" id="PF07261">
    <property type="entry name" value="DnaB_2"/>
    <property type="match status" value="1"/>
</dbReference>
<dbReference type="InterPro" id="IPR034829">
    <property type="entry name" value="DnaD-like_sf"/>
</dbReference>
<gene>
    <name evidence="4" type="ORF">AAF454_12010</name>
</gene>
<organism evidence="4 5">
    <name type="scientific">Kurthia gibsonii</name>
    <dbReference type="NCBI Taxonomy" id="33946"/>
    <lineage>
        <taxon>Bacteria</taxon>
        <taxon>Bacillati</taxon>
        <taxon>Bacillota</taxon>
        <taxon>Bacilli</taxon>
        <taxon>Bacillales</taxon>
        <taxon>Caryophanaceae</taxon>
        <taxon>Kurthia</taxon>
    </lineage>
</organism>
<comment type="caution">
    <text evidence="4">The sequence shown here is derived from an EMBL/GenBank/DDBJ whole genome shotgun (WGS) entry which is preliminary data.</text>
</comment>
<accession>A0ABU9LMB0</accession>
<dbReference type="InterPro" id="IPR053843">
    <property type="entry name" value="DnaD_N"/>
</dbReference>
<dbReference type="InterPro" id="IPR036390">
    <property type="entry name" value="WH_DNA-bd_sf"/>
</dbReference>
<feature type="domain" description="DnaB/C C-terminal" evidence="2">
    <location>
        <begin position="132"/>
        <end position="204"/>
    </location>
</feature>